<dbReference type="EMBL" id="BLAL01000215">
    <property type="protein sequence ID" value="GES92699.1"/>
    <property type="molecule type" value="Genomic_DNA"/>
</dbReference>
<evidence type="ECO:0000256" key="1">
    <source>
        <dbReference type="SAM" id="MobiDB-lite"/>
    </source>
</evidence>
<gene>
    <name evidence="2" type="ORF">RCL2_001946400</name>
</gene>
<dbReference type="AlphaFoldDB" id="A0A8H3LWV4"/>
<proteinExistence type="predicted"/>
<accession>A0A8H3LWV4</accession>
<feature type="compositionally biased region" description="Basic and acidic residues" evidence="1">
    <location>
        <begin position="525"/>
        <end position="542"/>
    </location>
</feature>
<sequence length="566" mass="65798">MSQSSIVSSKRKRKHESYNLDERLHEQFNWDEDSFDNKKIKLDTLNDRKELFNKRASFTNLVSSASLILPPEVDTVVITKDKFVVEWIQNPDTITKIPPTQVKQVLYEDDRIELGNEIHQNSFKIPVYYCNSVTPNNIIKKINEEKRMLINSQINDAEISLSSAQIESYSEITKKSLKKTASKKSVNEKLNSSIRAINESLQYFHYLPPKDVPVRDKKINPNCYEWSAKICEYLKLKAEDEHDEKLEEWENLATKKEHHISTIDSVYDKPNTSYFEQYVDYIATEHEEVPDYLIPLNPPPAPMLIQDKHDANFMRHFEAATDYILYAATACTRLRVSEEIARRSRLRWYSVLADLYDRYKQVVDKIPSLKDDDKRVKEASELEGKKKDKLRRKALAKEVMAGRRINKILNALKGQWNVIELHDFITREFLINNDTDFFDKLTKGIQWPTKEFDLHYRRVPNLGSSFQFALKEDDDNYEKSEDHENNEEEDDNEDGKAPDGDAAQAPVEDNGGNHDDDEDDDEMDIDRKKDGDYEKLEDHENNEKEDDNEDGDAAPAPDAAPEMASS</sequence>
<reference evidence="2" key="1">
    <citation type="submission" date="2019-10" db="EMBL/GenBank/DDBJ databases">
        <title>Conservation and host-specific expression of non-tandemly repeated heterogenous ribosome RNA gene in arbuscular mycorrhizal fungi.</title>
        <authorList>
            <person name="Maeda T."/>
            <person name="Kobayashi Y."/>
            <person name="Nakagawa T."/>
            <person name="Ezawa T."/>
            <person name="Yamaguchi K."/>
            <person name="Bino T."/>
            <person name="Nishimoto Y."/>
            <person name="Shigenobu S."/>
            <person name="Kawaguchi M."/>
        </authorList>
    </citation>
    <scope>NUCLEOTIDE SEQUENCE</scope>
    <source>
        <strain evidence="2">HR1</strain>
    </source>
</reference>
<protein>
    <submittedName>
        <fullName evidence="2">Uncharacterized protein</fullName>
    </submittedName>
</protein>
<dbReference type="Proteomes" id="UP000615446">
    <property type="component" value="Unassembled WGS sequence"/>
</dbReference>
<organism evidence="2 3">
    <name type="scientific">Rhizophagus clarus</name>
    <dbReference type="NCBI Taxonomy" id="94130"/>
    <lineage>
        <taxon>Eukaryota</taxon>
        <taxon>Fungi</taxon>
        <taxon>Fungi incertae sedis</taxon>
        <taxon>Mucoromycota</taxon>
        <taxon>Glomeromycotina</taxon>
        <taxon>Glomeromycetes</taxon>
        <taxon>Glomerales</taxon>
        <taxon>Glomeraceae</taxon>
        <taxon>Rhizophagus</taxon>
    </lineage>
</organism>
<evidence type="ECO:0000313" key="3">
    <source>
        <dbReference type="Proteomes" id="UP000615446"/>
    </source>
</evidence>
<feature type="region of interest" description="Disordered" evidence="1">
    <location>
        <begin position="475"/>
        <end position="566"/>
    </location>
</feature>
<feature type="compositionally biased region" description="Acidic residues" evidence="1">
    <location>
        <begin position="484"/>
        <end position="493"/>
    </location>
</feature>
<feature type="compositionally biased region" description="Low complexity" evidence="1">
    <location>
        <begin position="553"/>
        <end position="566"/>
    </location>
</feature>
<name>A0A8H3LWV4_9GLOM</name>
<comment type="caution">
    <text evidence="2">The sequence shown here is derived from an EMBL/GenBank/DDBJ whole genome shotgun (WGS) entry which is preliminary data.</text>
</comment>
<evidence type="ECO:0000313" key="2">
    <source>
        <dbReference type="EMBL" id="GES92699.1"/>
    </source>
</evidence>
<feature type="compositionally biased region" description="Acidic residues" evidence="1">
    <location>
        <begin position="515"/>
        <end position="524"/>
    </location>
</feature>
<feature type="compositionally biased region" description="Acidic residues" evidence="1">
    <location>
        <begin position="543"/>
        <end position="552"/>
    </location>
</feature>